<dbReference type="AlphaFoldDB" id="A0AAV4DU27"/>
<dbReference type="Proteomes" id="UP000735302">
    <property type="component" value="Unassembled WGS sequence"/>
</dbReference>
<organism evidence="1 2">
    <name type="scientific">Plakobranchus ocellatus</name>
    <dbReference type="NCBI Taxonomy" id="259542"/>
    <lineage>
        <taxon>Eukaryota</taxon>
        <taxon>Metazoa</taxon>
        <taxon>Spiralia</taxon>
        <taxon>Lophotrochozoa</taxon>
        <taxon>Mollusca</taxon>
        <taxon>Gastropoda</taxon>
        <taxon>Heterobranchia</taxon>
        <taxon>Euthyneura</taxon>
        <taxon>Panpulmonata</taxon>
        <taxon>Sacoglossa</taxon>
        <taxon>Placobranchoidea</taxon>
        <taxon>Plakobranchidae</taxon>
        <taxon>Plakobranchus</taxon>
    </lineage>
</organism>
<proteinExistence type="predicted"/>
<keyword evidence="2" id="KW-1185">Reference proteome</keyword>
<protein>
    <submittedName>
        <fullName evidence="1">Uncharacterized protein</fullName>
    </submittedName>
</protein>
<name>A0AAV4DU27_9GAST</name>
<sequence>MISYVCHGWPKTFSTPLQTYQKAQQELSLIDSLLVHGRRIIVPASQHQYIRNGINLIKEFTVPRKNTTFCLATRSPERFQRLYEQVQRMQRKQASTTQ</sequence>
<comment type="caution">
    <text evidence="1">The sequence shown here is derived from an EMBL/GenBank/DDBJ whole genome shotgun (WGS) entry which is preliminary data.</text>
</comment>
<accession>A0AAV4DU27</accession>
<evidence type="ECO:0000313" key="2">
    <source>
        <dbReference type="Proteomes" id="UP000735302"/>
    </source>
</evidence>
<gene>
    <name evidence="1" type="ORF">PoB_007417000</name>
</gene>
<dbReference type="EMBL" id="BLXT01008339">
    <property type="protein sequence ID" value="GFO47665.1"/>
    <property type="molecule type" value="Genomic_DNA"/>
</dbReference>
<reference evidence="1 2" key="1">
    <citation type="journal article" date="2021" name="Elife">
        <title>Chloroplast acquisition without the gene transfer in kleptoplastic sea slugs, Plakobranchus ocellatus.</title>
        <authorList>
            <person name="Maeda T."/>
            <person name="Takahashi S."/>
            <person name="Yoshida T."/>
            <person name="Shimamura S."/>
            <person name="Takaki Y."/>
            <person name="Nagai Y."/>
            <person name="Toyoda A."/>
            <person name="Suzuki Y."/>
            <person name="Arimoto A."/>
            <person name="Ishii H."/>
            <person name="Satoh N."/>
            <person name="Nishiyama T."/>
            <person name="Hasebe M."/>
            <person name="Maruyama T."/>
            <person name="Minagawa J."/>
            <person name="Obokata J."/>
            <person name="Shigenobu S."/>
        </authorList>
    </citation>
    <scope>NUCLEOTIDE SEQUENCE [LARGE SCALE GENOMIC DNA]</scope>
</reference>
<evidence type="ECO:0000313" key="1">
    <source>
        <dbReference type="EMBL" id="GFO47665.1"/>
    </source>
</evidence>